<comment type="subcellular location">
    <subcellularLocation>
        <location evidence="1">Nucleus</location>
    </subcellularLocation>
</comment>
<feature type="region of interest" description="Disordered" evidence="3">
    <location>
        <begin position="961"/>
        <end position="1016"/>
    </location>
</feature>
<dbReference type="GO" id="GO:0005669">
    <property type="term" value="C:transcription factor TFIID complex"/>
    <property type="evidence" value="ECO:0007669"/>
    <property type="project" value="InterPro"/>
</dbReference>
<dbReference type="RefSeq" id="XP_033587035.1">
    <property type="nucleotide sequence ID" value="XM_033737503.1"/>
</dbReference>
<feature type="region of interest" description="Disordered" evidence="3">
    <location>
        <begin position="1095"/>
        <end position="1162"/>
    </location>
</feature>
<evidence type="ECO:0000256" key="3">
    <source>
        <dbReference type="SAM" id="MobiDB-lite"/>
    </source>
</evidence>
<evidence type="ECO:0000313" key="6">
    <source>
        <dbReference type="Proteomes" id="UP000799767"/>
    </source>
</evidence>
<keyword evidence="2" id="KW-0539">Nucleus</keyword>
<feature type="compositionally biased region" description="Low complexity" evidence="3">
    <location>
        <begin position="1118"/>
        <end position="1128"/>
    </location>
</feature>
<feature type="region of interest" description="Disordered" evidence="3">
    <location>
        <begin position="397"/>
        <end position="423"/>
    </location>
</feature>
<evidence type="ECO:0000256" key="1">
    <source>
        <dbReference type="ARBA" id="ARBA00004123"/>
    </source>
</evidence>
<feature type="compositionally biased region" description="Basic and acidic residues" evidence="3">
    <location>
        <begin position="116"/>
        <end position="133"/>
    </location>
</feature>
<proteinExistence type="predicted"/>
<dbReference type="PANTHER" id="PTHR13900:SF0">
    <property type="entry name" value="TRANSCRIPTION INITIATION FACTOR TFIID SUBUNIT 1"/>
    <property type="match status" value="1"/>
</dbReference>
<accession>A0A6A6PKM0</accession>
<dbReference type="GO" id="GO:0051123">
    <property type="term" value="P:RNA polymerase II preinitiation complex assembly"/>
    <property type="evidence" value="ECO:0007669"/>
    <property type="project" value="TreeGrafter"/>
</dbReference>
<feature type="compositionally biased region" description="Polar residues" evidence="3">
    <location>
        <begin position="203"/>
        <end position="215"/>
    </location>
</feature>
<feature type="compositionally biased region" description="Acidic residues" evidence="3">
    <location>
        <begin position="968"/>
        <end position="982"/>
    </location>
</feature>
<feature type="region of interest" description="Disordered" evidence="3">
    <location>
        <begin position="1"/>
        <end position="233"/>
    </location>
</feature>
<dbReference type="PANTHER" id="PTHR13900">
    <property type="entry name" value="TRANSCRIPTION INITIATION FACTOR TFIID"/>
    <property type="match status" value="1"/>
</dbReference>
<reference evidence="5" key="1">
    <citation type="journal article" date="2020" name="Stud. Mycol.">
        <title>101 Dothideomycetes genomes: a test case for predicting lifestyles and emergence of pathogens.</title>
        <authorList>
            <person name="Haridas S."/>
            <person name="Albert R."/>
            <person name="Binder M."/>
            <person name="Bloem J."/>
            <person name="Labutti K."/>
            <person name="Salamov A."/>
            <person name="Andreopoulos B."/>
            <person name="Baker S."/>
            <person name="Barry K."/>
            <person name="Bills G."/>
            <person name="Bluhm B."/>
            <person name="Cannon C."/>
            <person name="Castanera R."/>
            <person name="Culley D."/>
            <person name="Daum C."/>
            <person name="Ezra D."/>
            <person name="Gonzalez J."/>
            <person name="Henrissat B."/>
            <person name="Kuo A."/>
            <person name="Liang C."/>
            <person name="Lipzen A."/>
            <person name="Lutzoni F."/>
            <person name="Magnuson J."/>
            <person name="Mondo S."/>
            <person name="Nolan M."/>
            <person name="Ohm R."/>
            <person name="Pangilinan J."/>
            <person name="Park H.-J."/>
            <person name="Ramirez L."/>
            <person name="Alfaro M."/>
            <person name="Sun H."/>
            <person name="Tritt A."/>
            <person name="Yoshinaga Y."/>
            <person name="Zwiers L.-H."/>
            <person name="Turgeon B."/>
            <person name="Goodwin S."/>
            <person name="Spatafora J."/>
            <person name="Crous P."/>
            <person name="Grigoriev I."/>
        </authorList>
    </citation>
    <scope>NUCLEOTIDE SEQUENCE</scope>
    <source>
        <strain evidence="5">CBS 113389</strain>
    </source>
</reference>
<dbReference type="AlphaFoldDB" id="A0A6A6PKM0"/>
<gene>
    <name evidence="5" type="ORF">BDY17DRAFT_326366</name>
</gene>
<feature type="compositionally biased region" description="Basic and acidic residues" evidence="3">
    <location>
        <begin position="1095"/>
        <end position="1109"/>
    </location>
</feature>
<dbReference type="Proteomes" id="UP000799767">
    <property type="component" value="Unassembled WGS sequence"/>
</dbReference>
<dbReference type="EMBL" id="MU001639">
    <property type="protein sequence ID" value="KAF2480465.1"/>
    <property type="molecule type" value="Genomic_DNA"/>
</dbReference>
<organism evidence="5 6">
    <name type="scientific">Neohortaea acidophila</name>
    <dbReference type="NCBI Taxonomy" id="245834"/>
    <lineage>
        <taxon>Eukaryota</taxon>
        <taxon>Fungi</taxon>
        <taxon>Dikarya</taxon>
        <taxon>Ascomycota</taxon>
        <taxon>Pezizomycotina</taxon>
        <taxon>Dothideomycetes</taxon>
        <taxon>Dothideomycetidae</taxon>
        <taxon>Mycosphaerellales</taxon>
        <taxon>Teratosphaeriaceae</taxon>
        <taxon>Neohortaea</taxon>
    </lineage>
</organism>
<feature type="compositionally biased region" description="Acidic residues" evidence="3">
    <location>
        <begin position="57"/>
        <end position="88"/>
    </location>
</feature>
<evidence type="ECO:0000259" key="4">
    <source>
        <dbReference type="Pfam" id="PF12157"/>
    </source>
</evidence>
<feature type="compositionally biased region" description="Basic and acidic residues" evidence="3">
    <location>
        <begin position="46"/>
        <end position="56"/>
    </location>
</feature>
<feature type="compositionally biased region" description="Low complexity" evidence="3">
    <location>
        <begin position="177"/>
        <end position="194"/>
    </location>
</feature>
<keyword evidence="6" id="KW-1185">Reference proteome</keyword>
<feature type="compositionally biased region" description="Gly residues" evidence="3">
    <location>
        <begin position="27"/>
        <end position="39"/>
    </location>
</feature>
<name>A0A6A6PKM0_9PEZI</name>
<dbReference type="GO" id="GO:0004402">
    <property type="term" value="F:histone acetyltransferase activity"/>
    <property type="evidence" value="ECO:0007669"/>
    <property type="project" value="InterPro"/>
</dbReference>
<dbReference type="Pfam" id="PF12157">
    <property type="entry name" value="DUF3591"/>
    <property type="match status" value="1"/>
</dbReference>
<protein>
    <recommendedName>
        <fullName evidence="4">Transcription initiation factor TFIID subunit 1 histone acetyltransferase domain-containing protein</fullName>
    </recommendedName>
</protein>
<sequence length="1244" mass="136977">MPHATANGNMEDGDDEGAINGILSDLEGGGNNFNGGDFGAGYVHVGEFDQTDKADDAQDYEDISDDDLPEEEEAMNPFTPEEDADDDAALQTIQNAFNPDPLAQSRLAPAANGYHSETHDDLAEQDVTEEHAGDLFGEGDDNFDLFGDRNSSPEQARAVPVSHAPAPQPHPSRPIGLALPSKSKSSLALPTLATNFAPPQYPPRSQSSDSLSVTSPIEEGPASPASSYDTDVTDEDGMTEQELMQRKLFKQSRKRQAGEEVDDDLDGFDLDNFYSLFPRFETNQAPVFEDLFPARRVSFKPKPPLKAPRPVHATKIALELLPDQEKSFRAPSLANKGVEAPAPKDGLVYLNNGAQDQDMSDDDDLALSVIDENERIGGVTMQDLAVICADWDIPSISSDAGSPEPAARLGTGDYDTEESARPRKKARMSILGENLSFTIPDPHLSFEDPERATAKIAKSVTLDLNDPHLLIDELSPETRRRTHHLNARRQRKADMAKEMAKRYNISNDKEYDKLKENHQHKVRATLGSMTVEHSLPATKLQYPFYKVNLDSKQKRSFHRPHLDLRGTKMNFRFEPLAHIKRKHIRGREVKDLFAKSNDLYLGDSANVMMLEYSEEAPMMLSNFGMGNRLINYYRKNDVDDQSRPKRDIGETHVLLPQDKSPFANFGHVDKGEVVPTVQNGMFRAPVFTHKPKSTDFLVGVSSTWRGGSKFYLRNVDNLHAVGQQFPISEVPGQHSRKVTDAAKKRLRALSYRIYTKSQESAQPVKVLNNETIMPHLPGHDMPQTRSKMREFMKYERAPGKESGGVWVPQPGQVVPDKDTLRSWIRPEDVCLLDSMQVGVQHLGDLGIKDEKGGADDEKDIDESANIELQLAPWRTTKNFLNACQGKAMLALYGEGDPTGRGEGFSFVKTSMKGGFQALGQSADDKVQAKKRRDNGGHLYNVAAQQKLYDDSIRDIWNKQKESLGTDQEPSDFDMNDDADDAQGNDLYSAATPRSAFATPAPGPSYDDDSASQFSRGGSVARNDQILYIVRKTKDKFGKPIESRVEVKNPRIASMYKKKHYEKQLNKLSILDAAPTGDSEFDFLLRQKMEKELARVERNVDRREAREKAKGRVPGGAGSPSAGGAASPSQLSDAGAGSPPADGTPQKSGGTGRGKSKDGTARKCANCGQVGHIKTNRKSVSPSFECIFCRCAMFVPLPADLNNDGSSKGKKNGLVHAGGLSAGYVHGFDEAEESAAMSSYSRFTL</sequence>
<dbReference type="GO" id="GO:0017025">
    <property type="term" value="F:TBP-class protein binding"/>
    <property type="evidence" value="ECO:0007669"/>
    <property type="project" value="InterPro"/>
</dbReference>
<dbReference type="GeneID" id="54478505"/>
<dbReference type="OrthoDB" id="5752at2759"/>
<evidence type="ECO:0000313" key="5">
    <source>
        <dbReference type="EMBL" id="KAF2480465.1"/>
    </source>
</evidence>
<dbReference type="GO" id="GO:0016251">
    <property type="term" value="F:RNA polymerase II general transcription initiation factor activity"/>
    <property type="evidence" value="ECO:0007669"/>
    <property type="project" value="InterPro"/>
</dbReference>
<feature type="domain" description="Transcription initiation factor TFIID subunit 1 histone acetyltransferase" evidence="4">
    <location>
        <begin position="503"/>
        <end position="963"/>
    </location>
</feature>
<dbReference type="InterPro" id="IPR022591">
    <property type="entry name" value="TAF1_HAT_dom"/>
</dbReference>
<evidence type="ECO:0000256" key="2">
    <source>
        <dbReference type="ARBA" id="ARBA00023242"/>
    </source>
</evidence>
<dbReference type="InterPro" id="IPR040240">
    <property type="entry name" value="TAF1"/>
</dbReference>